<name>A0A9W9J8X5_9EURO</name>
<keyword evidence="3" id="KW-1185">Reference proteome</keyword>
<dbReference type="Pfam" id="PF14479">
    <property type="entry name" value="HeLo"/>
    <property type="match status" value="1"/>
</dbReference>
<feature type="domain" description="Prion-inhibition and propagation HeLo" evidence="1">
    <location>
        <begin position="6"/>
        <end position="190"/>
    </location>
</feature>
<dbReference type="Proteomes" id="UP001150904">
    <property type="component" value="Unassembled WGS sequence"/>
</dbReference>
<dbReference type="PANTHER" id="PTHR37542:SF3">
    <property type="entry name" value="PRION-INHIBITION AND PROPAGATION HELO DOMAIN-CONTAINING PROTEIN"/>
    <property type="match status" value="1"/>
</dbReference>
<organism evidence="2 3">
    <name type="scientific">Penicillium cinerascens</name>
    <dbReference type="NCBI Taxonomy" id="70096"/>
    <lineage>
        <taxon>Eukaryota</taxon>
        <taxon>Fungi</taxon>
        <taxon>Dikarya</taxon>
        <taxon>Ascomycota</taxon>
        <taxon>Pezizomycotina</taxon>
        <taxon>Eurotiomycetes</taxon>
        <taxon>Eurotiomycetidae</taxon>
        <taxon>Eurotiales</taxon>
        <taxon>Aspergillaceae</taxon>
        <taxon>Penicillium</taxon>
    </lineage>
</organism>
<reference evidence="2" key="1">
    <citation type="submission" date="2022-12" db="EMBL/GenBank/DDBJ databases">
        <authorList>
            <person name="Petersen C."/>
        </authorList>
    </citation>
    <scope>NUCLEOTIDE SEQUENCE</scope>
    <source>
        <strain evidence="2">IBT 15544</strain>
    </source>
</reference>
<dbReference type="InterPro" id="IPR029498">
    <property type="entry name" value="HeLo_dom"/>
</dbReference>
<dbReference type="AlphaFoldDB" id="A0A9W9J8X5"/>
<evidence type="ECO:0000313" key="2">
    <source>
        <dbReference type="EMBL" id="KAJ5191712.1"/>
    </source>
</evidence>
<dbReference type="Gene3D" id="1.20.120.1020">
    <property type="entry name" value="Prion-inhibition and propagation, HeLo domain"/>
    <property type="match status" value="1"/>
</dbReference>
<dbReference type="RefSeq" id="XP_058304652.1">
    <property type="nucleotide sequence ID" value="XM_058457753.1"/>
</dbReference>
<dbReference type="EMBL" id="JAPQKR010000016">
    <property type="protein sequence ID" value="KAJ5191712.1"/>
    <property type="molecule type" value="Genomic_DNA"/>
</dbReference>
<dbReference type="OrthoDB" id="20872at2759"/>
<dbReference type="PANTHER" id="PTHR37542">
    <property type="entry name" value="HELO DOMAIN-CONTAINING PROTEIN-RELATED"/>
    <property type="match status" value="1"/>
</dbReference>
<proteinExistence type="predicted"/>
<protein>
    <recommendedName>
        <fullName evidence="1">Prion-inhibition and propagation HeLo domain-containing protein</fullName>
    </recommendedName>
</protein>
<dbReference type="InterPro" id="IPR038305">
    <property type="entry name" value="HeLo_sf"/>
</dbReference>
<dbReference type="GeneID" id="83185054"/>
<evidence type="ECO:0000313" key="3">
    <source>
        <dbReference type="Proteomes" id="UP001150904"/>
    </source>
</evidence>
<gene>
    <name evidence="2" type="ORF">N7498_010697</name>
</gene>
<reference evidence="2" key="2">
    <citation type="journal article" date="2023" name="IMA Fungus">
        <title>Comparative genomic study of the Penicillium genus elucidates a diverse pangenome and 15 lateral gene transfer events.</title>
        <authorList>
            <person name="Petersen C."/>
            <person name="Sorensen T."/>
            <person name="Nielsen M.R."/>
            <person name="Sondergaard T.E."/>
            <person name="Sorensen J.L."/>
            <person name="Fitzpatrick D.A."/>
            <person name="Frisvad J.C."/>
            <person name="Nielsen K.L."/>
        </authorList>
    </citation>
    <scope>NUCLEOTIDE SEQUENCE</scope>
    <source>
        <strain evidence="2">IBT 15544</strain>
    </source>
</reference>
<sequence>MVEPIGVIAGAISIATAFTACVDCFEYVKFGRHFKRNFQTDYLTLECTRLRLTRWGQAVNIYDDPRLGRPDASPEEVQLACDILHQVLVLFANTKEISENHRAEIEPKKNITVLGRADLNSFVAELSNKMRALAIRRQKNGTSDLKTTSWALYDRSEFADLIQGVTSLVGNLESLFPASQGQRAAQDETMDIGGEHALLSIQSAAQGVDSLLQKATAEALSHRYSNIKIQGKAQVGDAFSSNWKGTATKRSHVYDGIEVGKDGKALIGNQYGGKDFWVD</sequence>
<comment type="caution">
    <text evidence="2">The sequence shown here is derived from an EMBL/GenBank/DDBJ whole genome shotgun (WGS) entry which is preliminary data.</text>
</comment>
<accession>A0A9W9J8X5</accession>
<evidence type="ECO:0000259" key="1">
    <source>
        <dbReference type="Pfam" id="PF14479"/>
    </source>
</evidence>